<dbReference type="InterPro" id="IPR045584">
    <property type="entry name" value="Pilin-like"/>
</dbReference>
<keyword evidence="5 6" id="KW-0472">Membrane</keyword>
<keyword evidence="2" id="KW-0488">Methylation</keyword>
<evidence type="ECO:0000256" key="4">
    <source>
        <dbReference type="ARBA" id="ARBA00022989"/>
    </source>
</evidence>
<proteinExistence type="predicted"/>
<dbReference type="Pfam" id="PF07963">
    <property type="entry name" value="N_methyl"/>
    <property type="match status" value="1"/>
</dbReference>
<evidence type="ECO:0000256" key="6">
    <source>
        <dbReference type="SAM" id="Phobius"/>
    </source>
</evidence>
<dbReference type="InterPro" id="IPR012902">
    <property type="entry name" value="N_methyl_site"/>
</dbReference>
<keyword evidence="3 6" id="KW-0812">Transmembrane</keyword>
<dbReference type="STRING" id="1797715.A3D81_00370"/>
<dbReference type="PROSITE" id="PS00409">
    <property type="entry name" value="PROKAR_NTER_METHYL"/>
    <property type="match status" value="1"/>
</dbReference>
<keyword evidence="4 6" id="KW-1133">Transmembrane helix</keyword>
<protein>
    <recommendedName>
        <fullName evidence="9">Type II secretion system protein GspG C-terminal domain-containing protein</fullName>
    </recommendedName>
</protein>
<evidence type="ECO:0000313" key="8">
    <source>
        <dbReference type="Proteomes" id="UP000178492"/>
    </source>
</evidence>
<evidence type="ECO:0000256" key="2">
    <source>
        <dbReference type="ARBA" id="ARBA00022481"/>
    </source>
</evidence>
<dbReference type="GO" id="GO:0015627">
    <property type="term" value="C:type II protein secretion system complex"/>
    <property type="evidence" value="ECO:0007669"/>
    <property type="project" value="InterPro"/>
</dbReference>
<dbReference type="GO" id="GO:0015628">
    <property type="term" value="P:protein secretion by the type II secretion system"/>
    <property type="evidence" value="ECO:0007669"/>
    <property type="project" value="InterPro"/>
</dbReference>
<evidence type="ECO:0000256" key="1">
    <source>
        <dbReference type="ARBA" id="ARBA00004167"/>
    </source>
</evidence>
<comment type="caution">
    <text evidence="7">The sequence shown here is derived from an EMBL/GenBank/DDBJ whole genome shotgun (WGS) entry which is preliminary data.</text>
</comment>
<evidence type="ECO:0000256" key="3">
    <source>
        <dbReference type="ARBA" id="ARBA00022692"/>
    </source>
</evidence>
<evidence type="ECO:0000313" key="7">
    <source>
        <dbReference type="EMBL" id="OGD91828.1"/>
    </source>
</evidence>
<feature type="transmembrane region" description="Helical" evidence="6">
    <location>
        <begin position="30"/>
        <end position="54"/>
    </location>
</feature>
<dbReference type="Gene3D" id="3.30.700.10">
    <property type="entry name" value="Glycoprotein, Type 4 Pilin"/>
    <property type="match status" value="1"/>
</dbReference>
<sequence>MVHCSQLTVNSFKKTVNRKPLTLNHKGFTLIELLVVITILGILAGLTLASYGGTQERSRDSRRKTDLDAIKKTLELAKQDTPGAYYYAGCNDFCGVSTAVVPITGNPTLSSAGYIKQVPKDPKTNTDYRYIPRTASNGLCTTACTTYSLVACLENARDTQKDIISNTNVCPAASKTVSYTITPN</sequence>
<dbReference type="PANTHER" id="PTHR30093:SF44">
    <property type="entry name" value="TYPE II SECRETION SYSTEM CORE PROTEIN G"/>
    <property type="match status" value="1"/>
</dbReference>
<dbReference type="PRINTS" id="PR00813">
    <property type="entry name" value="BCTERIALGSPG"/>
</dbReference>
<evidence type="ECO:0008006" key="9">
    <source>
        <dbReference type="Google" id="ProtNLM"/>
    </source>
</evidence>
<dbReference type="AlphaFoldDB" id="A0A1F5GIX7"/>
<gene>
    <name evidence="7" type="ORF">A3D81_00370</name>
</gene>
<name>A0A1F5GIX7_9BACT</name>
<dbReference type="EMBL" id="MFBE01000008">
    <property type="protein sequence ID" value="OGD91828.1"/>
    <property type="molecule type" value="Genomic_DNA"/>
</dbReference>
<dbReference type="Proteomes" id="UP000178492">
    <property type="component" value="Unassembled WGS sequence"/>
</dbReference>
<accession>A0A1F5GIX7</accession>
<reference evidence="7 8" key="1">
    <citation type="journal article" date="2016" name="Nat. Commun.">
        <title>Thousands of microbial genomes shed light on interconnected biogeochemical processes in an aquifer system.</title>
        <authorList>
            <person name="Anantharaman K."/>
            <person name="Brown C.T."/>
            <person name="Hug L.A."/>
            <person name="Sharon I."/>
            <person name="Castelle C.J."/>
            <person name="Probst A.J."/>
            <person name="Thomas B.C."/>
            <person name="Singh A."/>
            <person name="Wilkins M.J."/>
            <person name="Karaoz U."/>
            <person name="Brodie E.L."/>
            <person name="Williams K.H."/>
            <person name="Hubbard S.S."/>
            <person name="Banfield J.F."/>
        </authorList>
    </citation>
    <scope>NUCLEOTIDE SEQUENCE [LARGE SCALE GENOMIC DNA]</scope>
</reference>
<comment type="subcellular location">
    <subcellularLocation>
        <location evidence="1">Membrane</location>
        <topology evidence="1">Single-pass membrane protein</topology>
    </subcellularLocation>
</comment>
<evidence type="ECO:0000256" key="5">
    <source>
        <dbReference type="ARBA" id="ARBA00023136"/>
    </source>
</evidence>
<dbReference type="InterPro" id="IPR000983">
    <property type="entry name" value="Bac_GSPG_pilin"/>
</dbReference>
<dbReference type="GO" id="GO:0016020">
    <property type="term" value="C:membrane"/>
    <property type="evidence" value="ECO:0007669"/>
    <property type="project" value="UniProtKB-SubCell"/>
</dbReference>
<dbReference type="SUPFAM" id="SSF54523">
    <property type="entry name" value="Pili subunits"/>
    <property type="match status" value="1"/>
</dbReference>
<dbReference type="NCBIfam" id="TIGR02532">
    <property type="entry name" value="IV_pilin_GFxxxE"/>
    <property type="match status" value="1"/>
</dbReference>
<organism evidence="7 8">
    <name type="scientific">Candidatus Curtissbacteria bacterium RIFCSPHIGHO2_02_FULL_40_17</name>
    <dbReference type="NCBI Taxonomy" id="1797715"/>
    <lineage>
        <taxon>Bacteria</taxon>
        <taxon>Candidatus Curtissiibacteriota</taxon>
    </lineage>
</organism>
<dbReference type="PANTHER" id="PTHR30093">
    <property type="entry name" value="GENERAL SECRETION PATHWAY PROTEIN G"/>
    <property type="match status" value="1"/>
</dbReference>